<proteinExistence type="predicted"/>
<dbReference type="InterPro" id="IPR014825">
    <property type="entry name" value="DNA_alkylation"/>
</dbReference>
<dbReference type="InterPro" id="IPR016024">
    <property type="entry name" value="ARM-type_fold"/>
</dbReference>
<dbReference type="AlphaFoldDB" id="A0A4P7A169"/>
<dbReference type="Proteomes" id="UP000294292">
    <property type="component" value="Chromosome"/>
</dbReference>
<evidence type="ECO:0000313" key="2">
    <source>
        <dbReference type="Proteomes" id="UP000294292"/>
    </source>
</evidence>
<dbReference type="SUPFAM" id="SSF48371">
    <property type="entry name" value="ARM repeat"/>
    <property type="match status" value="1"/>
</dbReference>
<dbReference type="Gene3D" id="1.25.10.90">
    <property type="match status" value="1"/>
</dbReference>
<accession>A0A4P7A169</accession>
<name>A0A4P7A169_9BACL</name>
<dbReference type="PANTHER" id="PTHR41291">
    <property type="entry name" value="DNA ALKYLATION REPAIR PROTEIN"/>
    <property type="match status" value="1"/>
</dbReference>
<reference evidence="1 2" key="1">
    <citation type="submission" date="2019-03" db="EMBL/GenBank/DDBJ databases">
        <title>Complete genome sequence of Paenisporosarcina antarctica CGMCC 1.6503T.</title>
        <authorList>
            <person name="Rong J.-C."/>
            <person name="Chi N.-Y."/>
            <person name="Zhang Q.-F."/>
        </authorList>
    </citation>
    <scope>NUCLEOTIDE SEQUENCE [LARGE SCALE GENOMIC DNA]</scope>
    <source>
        <strain evidence="1 2">CGMCC 1.6503</strain>
    </source>
</reference>
<organism evidence="1 2">
    <name type="scientific">Paenisporosarcina antarctica</name>
    <dbReference type="NCBI Taxonomy" id="417367"/>
    <lineage>
        <taxon>Bacteria</taxon>
        <taxon>Bacillati</taxon>
        <taxon>Bacillota</taxon>
        <taxon>Bacilli</taxon>
        <taxon>Bacillales</taxon>
        <taxon>Caryophanaceae</taxon>
        <taxon>Paenisporosarcina</taxon>
    </lineage>
</organism>
<dbReference type="Pfam" id="PF08713">
    <property type="entry name" value="DNA_alkylation"/>
    <property type="match status" value="1"/>
</dbReference>
<dbReference type="CDD" id="cd06561">
    <property type="entry name" value="AlkD_like"/>
    <property type="match status" value="1"/>
</dbReference>
<sequence>MSYEEVMRYLEEVGTEQTRNILINNGATGEIFGVKIGDMKKILKHVKKDQELVLKLYDSGIYDAMYLAGLAVNPKLMTKEQLQSWVEAANWYMLAEYTVPWVTTESQYALELAREWMRSDEEMIVCAGWSTYSNYLAYTSADALDIKEINELLEQVRVGIHEAQNRVRYVMNSFVIGVGVYVSELRGEAKQVAREIGEVHVDMGGTACKVPIASDYIEKVLSRGEPKKKKTLRC</sequence>
<evidence type="ECO:0000313" key="1">
    <source>
        <dbReference type="EMBL" id="QBP42169.1"/>
    </source>
</evidence>
<gene>
    <name evidence="1" type="ORF">E2636_13880</name>
</gene>
<dbReference type="OrthoDB" id="9801369at2"/>
<dbReference type="PANTHER" id="PTHR41291:SF1">
    <property type="entry name" value="DNA ALKYLATION REPAIR PROTEIN"/>
    <property type="match status" value="1"/>
</dbReference>
<dbReference type="EMBL" id="CP038015">
    <property type="protein sequence ID" value="QBP42169.1"/>
    <property type="molecule type" value="Genomic_DNA"/>
</dbReference>
<protein>
    <submittedName>
        <fullName evidence="1">DNA alkylation repair protein</fullName>
    </submittedName>
</protein>
<keyword evidence="2" id="KW-1185">Reference proteome</keyword>
<dbReference type="RefSeq" id="WP_134210725.1">
    <property type="nucleotide sequence ID" value="NZ_CP038015.1"/>
</dbReference>
<dbReference type="KEGG" id="panc:E2636_13880"/>